<dbReference type="InterPro" id="IPR045357">
    <property type="entry name" value="Aminopeptidase_N-like_N"/>
</dbReference>
<dbReference type="SUPFAM" id="SSF63737">
    <property type="entry name" value="Leukotriene A4 hydrolase N-terminal domain"/>
    <property type="match status" value="1"/>
</dbReference>
<evidence type="ECO:0000259" key="1">
    <source>
        <dbReference type="Pfam" id="PF17900"/>
    </source>
</evidence>
<evidence type="ECO:0000313" key="2">
    <source>
        <dbReference type="EMBL" id="KAK4756787.1"/>
    </source>
</evidence>
<comment type="caution">
    <text evidence="2">The sequence shown here is derived from an EMBL/GenBank/DDBJ whole genome shotgun (WGS) entry which is preliminary data.</text>
</comment>
<proteinExistence type="predicted"/>
<dbReference type="GO" id="GO:0005829">
    <property type="term" value="C:cytosol"/>
    <property type="evidence" value="ECO:0007669"/>
    <property type="project" value="TreeGrafter"/>
</dbReference>
<protein>
    <recommendedName>
        <fullName evidence="1">Aminopeptidase N-like N-terminal domain-containing protein</fullName>
    </recommendedName>
</protein>
<keyword evidence="3" id="KW-1185">Reference proteome</keyword>
<accession>A0AAN7K1Z8</accession>
<name>A0AAN7K1Z8_9MYRT</name>
<dbReference type="PANTHER" id="PTHR45726">
    <property type="entry name" value="LEUKOTRIENE A-4 HYDROLASE"/>
    <property type="match status" value="1"/>
</dbReference>
<dbReference type="AlphaFoldDB" id="A0AAN7K1Z8"/>
<dbReference type="PANTHER" id="PTHR45726:SF3">
    <property type="entry name" value="LEUKOTRIENE A-4 HYDROLASE"/>
    <property type="match status" value="1"/>
</dbReference>
<dbReference type="Pfam" id="PF17900">
    <property type="entry name" value="Peptidase_M1_N"/>
    <property type="match status" value="1"/>
</dbReference>
<organism evidence="2 3">
    <name type="scientific">Trapa incisa</name>
    <dbReference type="NCBI Taxonomy" id="236973"/>
    <lineage>
        <taxon>Eukaryota</taxon>
        <taxon>Viridiplantae</taxon>
        <taxon>Streptophyta</taxon>
        <taxon>Embryophyta</taxon>
        <taxon>Tracheophyta</taxon>
        <taxon>Spermatophyta</taxon>
        <taxon>Magnoliopsida</taxon>
        <taxon>eudicotyledons</taxon>
        <taxon>Gunneridae</taxon>
        <taxon>Pentapetalae</taxon>
        <taxon>rosids</taxon>
        <taxon>malvids</taxon>
        <taxon>Myrtales</taxon>
        <taxon>Lythraceae</taxon>
        <taxon>Trapa</taxon>
    </lineage>
</organism>
<dbReference type="SUPFAM" id="SSF55486">
    <property type="entry name" value="Metalloproteases ('zincins'), catalytic domain"/>
    <property type="match status" value="1"/>
</dbReference>
<reference evidence="2 3" key="1">
    <citation type="journal article" date="2023" name="Hortic Res">
        <title>Pangenome of water caltrop reveals structural variations and asymmetric subgenome divergence after allopolyploidization.</title>
        <authorList>
            <person name="Zhang X."/>
            <person name="Chen Y."/>
            <person name="Wang L."/>
            <person name="Yuan Y."/>
            <person name="Fang M."/>
            <person name="Shi L."/>
            <person name="Lu R."/>
            <person name="Comes H.P."/>
            <person name="Ma Y."/>
            <person name="Chen Y."/>
            <person name="Huang G."/>
            <person name="Zhou Y."/>
            <person name="Zheng Z."/>
            <person name="Qiu Y."/>
        </authorList>
    </citation>
    <scope>NUCLEOTIDE SEQUENCE [LARGE SCALE GENOMIC DNA]</scope>
    <source>
        <tissue evidence="2">Roots</tissue>
    </source>
</reference>
<dbReference type="Proteomes" id="UP001345219">
    <property type="component" value="Chromosome 6"/>
</dbReference>
<gene>
    <name evidence="2" type="ORF">SAY87_006914</name>
</gene>
<dbReference type="InterPro" id="IPR034015">
    <property type="entry name" value="M1_LTA4H"/>
</dbReference>
<evidence type="ECO:0000313" key="3">
    <source>
        <dbReference type="Proteomes" id="UP001345219"/>
    </source>
</evidence>
<feature type="domain" description="Aminopeptidase N-like N-terminal" evidence="1">
    <location>
        <begin position="45"/>
        <end position="159"/>
    </location>
</feature>
<dbReference type="InterPro" id="IPR042097">
    <property type="entry name" value="Aminopeptidase_N-like_N_sf"/>
</dbReference>
<dbReference type="EMBL" id="JAXIOK010000013">
    <property type="protein sequence ID" value="KAK4756787.1"/>
    <property type="molecule type" value="Genomic_DNA"/>
</dbReference>
<dbReference type="Gene3D" id="2.60.40.1730">
    <property type="entry name" value="tricorn interacting facor f3 domain"/>
    <property type="match status" value="1"/>
</dbReference>
<sequence length="333" mass="37258">MFDPHSFTDFAHPLTTHISLSFYFDFSSSVIHASALLSLHSPLSGPLHFDARSLSIVSVLDPQTLSSIPFSLSDPDPIKGQNLTISFSNQSSILIIYSTTPSSSALQWLKPSPTFNRTFPFVYTQCQSIHARSVFPCQDTPAAWICYTSRLNIPRELSAVMSVRHAIRWCSWSRSSSWSSRFRRNCLPSPWESSGSGRSVQGRGAVLDAAAAEFSGTEGMIRQGEKLFGPYEWERFDLLVLPPSFPYGGMENPRMSFTRYAERRIVEAVQGEDMATSSIGIGWRGLNEEMERFKDNMEFTKLKTKQEGVDPDDVYSKVPYEKVSSDGYGIPGI</sequence>
<dbReference type="Gene3D" id="3.30.2010.30">
    <property type="match status" value="1"/>
</dbReference>